<evidence type="ECO:0000313" key="2">
    <source>
        <dbReference type="Proteomes" id="UP000014200"/>
    </source>
</evidence>
<comment type="caution">
    <text evidence="1">The sequence shown here is derived from an EMBL/GenBank/DDBJ whole genome shotgun (WGS) entry which is preliminary data.</text>
</comment>
<proteinExistence type="predicted"/>
<evidence type="ECO:0000313" key="1">
    <source>
        <dbReference type="EMBL" id="EOS13659.1"/>
    </source>
</evidence>
<gene>
    <name evidence="1" type="ORF">C802_01502</name>
</gene>
<dbReference type="OrthoDB" id="1004608at2"/>
<dbReference type="EMBL" id="ASSP01000009">
    <property type="protein sequence ID" value="EOS13659.1"/>
    <property type="molecule type" value="Genomic_DNA"/>
</dbReference>
<dbReference type="AlphaFoldDB" id="R9I9N4"/>
<dbReference type="GeneID" id="82154722"/>
<dbReference type="RefSeq" id="WP_016275910.1">
    <property type="nucleotide sequence ID" value="NZ_JABVZU010000003.1"/>
</dbReference>
<name>R9I9N4_9BACT</name>
<organism evidence="1 2">
    <name type="scientific">Phocaeicola sartorii</name>
    <dbReference type="NCBI Taxonomy" id="671267"/>
    <lineage>
        <taxon>Bacteria</taxon>
        <taxon>Pseudomonadati</taxon>
        <taxon>Bacteroidota</taxon>
        <taxon>Bacteroidia</taxon>
        <taxon>Bacteroidales</taxon>
        <taxon>Bacteroidaceae</taxon>
        <taxon>Phocaeicola</taxon>
    </lineage>
</organism>
<keyword evidence="2" id="KW-1185">Reference proteome</keyword>
<accession>R9I9N4</accession>
<dbReference type="Proteomes" id="UP000014200">
    <property type="component" value="Unassembled WGS sequence"/>
</dbReference>
<dbReference type="HOGENOM" id="CLU_159778_0_0_10"/>
<reference evidence="1 2" key="1">
    <citation type="submission" date="2013-04" db="EMBL/GenBank/DDBJ databases">
        <title>The Genome Sequence of Bacteroides massiliensis dnLKV3.</title>
        <authorList>
            <consortium name="The Broad Institute Genomics Platform"/>
            <consortium name="The Broad Institute Genome Sequencing Center for Infectious Disease"/>
            <person name="Earl A."/>
            <person name="Xavier R."/>
            <person name="Kuhn K."/>
            <person name="Stappenbeck T."/>
            <person name="Walker B."/>
            <person name="Young S."/>
            <person name="Zeng Q."/>
            <person name="Gargeya S."/>
            <person name="Fitzgerald M."/>
            <person name="Haas B."/>
            <person name="Abouelleil A."/>
            <person name="Allen A.W."/>
            <person name="Alvarado L."/>
            <person name="Arachchi H.M."/>
            <person name="Berlin A.M."/>
            <person name="Chapman S.B."/>
            <person name="Gainer-Dewar J."/>
            <person name="Goldberg J."/>
            <person name="Griggs A."/>
            <person name="Gujja S."/>
            <person name="Hansen M."/>
            <person name="Howarth C."/>
            <person name="Imamovic A."/>
            <person name="Ireland A."/>
            <person name="Larimer J."/>
            <person name="McCowan C."/>
            <person name="Murphy C."/>
            <person name="Pearson M."/>
            <person name="Poon T.W."/>
            <person name="Priest M."/>
            <person name="Roberts A."/>
            <person name="Saif S."/>
            <person name="Shea T."/>
            <person name="Sisk P."/>
            <person name="Sykes S."/>
            <person name="Wortman J."/>
            <person name="Nusbaum C."/>
            <person name="Birren B."/>
        </authorList>
    </citation>
    <scope>NUCLEOTIDE SEQUENCE [LARGE SCALE GENOMIC DNA]</scope>
    <source>
        <strain evidence="2">dnLKV3</strain>
    </source>
</reference>
<dbReference type="PATRIC" id="fig|1235788.3.peg.1537"/>
<sequence length="131" mass="15259">MCRTTSIPASMPSGIRLRQLIQDQHKEILAREQNNDKFIHLYDIGAYWVAFERSAFRLSDIFRQCEITLFRVPACPEYMVMASVPADEAESCLGEYIILHDGIYRKVRSEHSLPTGDYRHWHEMAVRSVLL</sequence>
<protein>
    <submittedName>
        <fullName evidence="1">Uncharacterized protein</fullName>
    </submittedName>
</protein>
<dbReference type="STRING" id="1235788.C802_01502"/>